<evidence type="ECO:0000256" key="4">
    <source>
        <dbReference type="ARBA" id="ARBA00022691"/>
    </source>
</evidence>
<dbReference type="HAMAP" id="MF_00660">
    <property type="entry name" value="PqqE"/>
    <property type="match status" value="1"/>
</dbReference>
<dbReference type="InterPro" id="IPR023885">
    <property type="entry name" value="4Fe4S-binding_SPASM_dom"/>
</dbReference>
<dbReference type="InterPro" id="IPR022479">
    <property type="entry name" value="PqqD_bac"/>
</dbReference>
<dbReference type="Gene3D" id="1.10.10.1150">
    <property type="entry name" value="Coenzyme PQQ synthesis protein D (PqqD)"/>
    <property type="match status" value="1"/>
</dbReference>
<feature type="binding site" evidence="10">
    <location>
        <position position="157"/>
    </location>
    <ligand>
        <name>[4Fe-4S] cluster</name>
        <dbReference type="ChEBI" id="CHEBI:49883"/>
        <note>4Fe-4S-S-AdoMet</note>
    </ligand>
</feature>
<keyword evidence="9 10" id="KW-0411">Iron-sulfur</keyword>
<dbReference type="InterPro" id="IPR008792">
    <property type="entry name" value="PQQD"/>
</dbReference>
<comment type="similarity">
    <text evidence="10">Belongs to the radical SAM superfamily. PqqE family.</text>
</comment>
<evidence type="ECO:0000313" key="14">
    <source>
        <dbReference type="Proteomes" id="UP000019678"/>
    </source>
</evidence>
<dbReference type="EC" id="1.21.98.4" evidence="10"/>
<dbReference type="SFLD" id="SFLDS00029">
    <property type="entry name" value="Radical_SAM"/>
    <property type="match status" value="1"/>
</dbReference>
<comment type="catalytic activity">
    <reaction evidence="10">
        <text>[PQQ precursor protein] + S-adenosyl-L-methionine = E-Y cross-linked-[PQQ precursor protein] + 5'-deoxyadenosine + L-methionine + H(+)</text>
        <dbReference type="Rhea" id="RHEA:56836"/>
        <dbReference type="Rhea" id="RHEA-COMP:14800"/>
        <dbReference type="Rhea" id="RHEA-COMP:14801"/>
        <dbReference type="ChEBI" id="CHEBI:15378"/>
        <dbReference type="ChEBI" id="CHEBI:17319"/>
        <dbReference type="ChEBI" id="CHEBI:57844"/>
        <dbReference type="ChEBI" id="CHEBI:59789"/>
        <dbReference type="ChEBI" id="CHEBI:141026"/>
        <dbReference type="ChEBI" id="CHEBI:141027"/>
        <dbReference type="EC" id="1.21.98.4"/>
    </reaction>
</comment>
<dbReference type="GO" id="GO:0018189">
    <property type="term" value="P:pyrroloquinoline quinone biosynthetic process"/>
    <property type="evidence" value="ECO:0007669"/>
    <property type="project" value="UniProtKB-UniRule"/>
</dbReference>
<dbReference type="SFLD" id="SFLDG01386">
    <property type="entry name" value="main_SPASM_domain-containing"/>
    <property type="match status" value="1"/>
</dbReference>
<dbReference type="Pfam" id="PF13186">
    <property type="entry name" value="SPASM"/>
    <property type="match status" value="1"/>
</dbReference>
<evidence type="ECO:0000256" key="7">
    <source>
        <dbReference type="ARBA" id="ARBA00023002"/>
    </source>
</evidence>
<comment type="caution">
    <text evidence="13">The sequence shown here is derived from an EMBL/GenBank/DDBJ whole genome shotgun (WGS) entry which is preliminary data.</text>
</comment>
<evidence type="ECO:0000256" key="2">
    <source>
        <dbReference type="ARBA" id="ARBA00011741"/>
    </source>
</evidence>
<comment type="cofactor">
    <cofactor evidence="10">
        <name>[4Fe-4S] cluster</name>
        <dbReference type="ChEBI" id="CHEBI:49883"/>
    </cofactor>
    <text evidence="10">Binds 1 [4Fe-4S] cluster. The cluster is coordinated with 3 cysteines and an exchangeable S-adenosyl-L-methionine.</text>
</comment>
<dbReference type="GO" id="GO:1904047">
    <property type="term" value="F:S-adenosyl-L-methionine binding"/>
    <property type="evidence" value="ECO:0007669"/>
    <property type="project" value="UniProtKB-UniRule"/>
</dbReference>
<dbReference type="PROSITE" id="PS01305">
    <property type="entry name" value="MOAA_NIFB_PQQE"/>
    <property type="match status" value="1"/>
</dbReference>
<keyword evidence="14" id="KW-1185">Reference proteome</keyword>
<dbReference type="PANTHER" id="PTHR11228:SF7">
    <property type="entry name" value="PQQA PEPTIDE CYCLASE"/>
    <property type="match status" value="1"/>
</dbReference>
<dbReference type="NCBIfam" id="TIGR02109">
    <property type="entry name" value="PQQ_syn_pqqE"/>
    <property type="match status" value="1"/>
</dbReference>
<dbReference type="Gene3D" id="3.20.20.70">
    <property type="entry name" value="Aldolase class I"/>
    <property type="match status" value="1"/>
</dbReference>
<dbReference type="GO" id="GO:0051539">
    <property type="term" value="F:4 iron, 4 sulfur cluster binding"/>
    <property type="evidence" value="ECO:0007669"/>
    <property type="project" value="UniProtKB-KW"/>
</dbReference>
<feature type="binding site" evidence="10">
    <location>
        <position position="161"/>
    </location>
    <ligand>
        <name>[4Fe-4S] cluster</name>
        <dbReference type="ChEBI" id="CHEBI:49883"/>
        <note>4Fe-4S-S-AdoMet</note>
    </ligand>
</feature>
<dbReference type="SUPFAM" id="SSF102114">
    <property type="entry name" value="Radical SAM enzymes"/>
    <property type="match status" value="1"/>
</dbReference>
<sequence length="524" mass="56094">MTVSRGEVLRLAPKVRLARDRVTGRAMLLYPERGLDLSAVAAAIVERLDGLRSVEGIAEEVAAAFGGAPRAQVEQDVVAFLEALEARALVVRVTGGGGAGEAGAGHRAASAGVPPGRLGREAERADTLAPANRAERAGTDVMVERPYTLIAELTYRCPLRCPYCSNPVALDERAESAGELSTEEWRRVFADAVGLGVMQLHLTGGEPLARRDLEDLVRAAQALGLYTNLITSGIPLTRERLAALREAGIDNVQLSFQDESAARGDLIGGYAAHARKLTVAGWVKAEGLPLTVNVVLHRRNIDHVAGLVALAERLGADRLELANTQYLGWALANRGALMPTREQLDAAFATAAAARERLRGAMEIVYVTPDYFADRPRACMEGWARRYVHVTPAGKVLPCHAAQTLPGLAFEGVRERPLPEIWRGSAGLDAFRGEGWMKEPCRSCDRRGVDFGGCRCQAYHLAGDAAAADPACALSPDHGLIEAARLGGRRGGDAAMESDRSSATECAEVSPPYRYRTMPARRSA</sequence>
<dbReference type="InterPro" id="IPR058240">
    <property type="entry name" value="rSAM_sf"/>
</dbReference>
<dbReference type="Pfam" id="PF05402">
    <property type="entry name" value="PqqD"/>
    <property type="match status" value="1"/>
</dbReference>
<keyword evidence="7 10" id="KW-0560">Oxidoreductase</keyword>
<dbReference type="EMBL" id="ASRX01000021">
    <property type="protein sequence ID" value="EYF05698.1"/>
    <property type="molecule type" value="Genomic_DNA"/>
</dbReference>
<accession>A0A017T8W2</accession>
<dbReference type="SFLD" id="SFLDG01067">
    <property type="entry name" value="SPASM/twitch_domain_containing"/>
    <property type="match status" value="1"/>
</dbReference>
<dbReference type="CDD" id="cd01335">
    <property type="entry name" value="Radical_SAM"/>
    <property type="match status" value="1"/>
</dbReference>
<dbReference type="GO" id="GO:0005506">
    <property type="term" value="F:iron ion binding"/>
    <property type="evidence" value="ECO:0007669"/>
    <property type="project" value="UniProtKB-UniRule"/>
</dbReference>
<keyword evidence="4 10" id="KW-0949">S-adenosyl-L-methionine</keyword>
<evidence type="ECO:0000259" key="12">
    <source>
        <dbReference type="PROSITE" id="PS51918"/>
    </source>
</evidence>
<dbReference type="GO" id="GO:0009975">
    <property type="term" value="F:cyclase activity"/>
    <property type="evidence" value="ECO:0007669"/>
    <property type="project" value="UniProtKB-UniRule"/>
</dbReference>
<comment type="subunit">
    <text evidence="10">Interacts with PqqD. The interaction is necessary for activity of PqqE.</text>
</comment>
<proteinExistence type="inferred from homology"/>
<comment type="pathway">
    <text evidence="1 10">Cofactor biosynthesis; pyrroloquinoline quinone biosynthesis.</text>
</comment>
<dbReference type="Proteomes" id="UP000019678">
    <property type="component" value="Unassembled WGS sequence"/>
</dbReference>
<keyword evidence="8 10" id="KW-0408">Iron</keyword>
<evidence type="ECO:0000313" key="13">
    <source>
        <dbReference type="EMBL" id="EYF05698.1"/>
    </source>
</evidence>
<dbReference type="InterPro" id="IPR013785">
    <property type="entry name" value="Aldolase_TIM"/>
</dbReference>
<protein>
    <recommendedName>
        <fullName evidence="10">PqqA peptide cyclase</fullName>
        <ecNumber evidence="10">1.21.98.4</ecNumber>
    </recommendedName>
    <alternativeName>
        <fullName evidence="10">Coenzyme PQQ synthesis protein E</fullName>
    </alternativeName>
</protein>
<dbReference type="STRING" id="1192034.CAP_2988"/>
<comment type="subunit">
    <text evidence="2">Monomer. Interacts with PqqE.</text>
</comment>
<evidence type="ECO:0000256" key="6">
    <source>
        <dbReference type="ARBA" id="ARBA00022905"/>
    </source>
</evidence>
<dbReference type="GO" id="GO:0016491">
    <property type="term" value="F:oxidoreductase activity"/>
    <property type="evidence" value="ECO:0007669"/>
    <property type="project" value="UniProtKB-KW"/>
</dbReference>
<feature type="domain" description="Radical SAM core" evidence="12">
    <location>
        <begin position="143"/>
        <end position="370"/>
    </location>
</feature>
<dbReference type="eggNOG" id="COG0535">
    <property type="taxonomic scope" value="Bacteria"/>
</dbReference>
<keyword evidence="5 10" id="KW-0479">Metal-binding</keyword>
<dbReference type="UniPathway" id="UPA00539"/>
<dbReference type="InterPro" id="IPR041881">
    <property type="entry name" value="PqqD_sf"/>
</dbReference>
<gene>
    <name evidence="10" type="primary">pqqE</name>
    <name evidence="13" type="ORF">CAP_2988</name>
</gene>
<dbReference type="InterPro" id="IPR007197">
    <property type="entry name" value="rSAM"/>
</dbReference>
<feature type="region of interest" description="Disordered" evidence="11">
    <location>
        <begin position="98"/>
        <end position="128"/>
    </location>
</feature>
<dbReference type="PANTHER" id="PTHR11228">
    <property type="entry name" value="RADICAL SAM DOMAIN PROTEIN"/>
    <property type="match status" value="1"/>
</dbReference>
<name>A0A017T8W2_9BACT</name>
<feature type="binding site" evidence="10">
    <location>
        <position position="164"/>
    </location>
    <ligand>
        <name>[4Fe-4S] cluster</name>
        <dbReference type="ChEBI" id="CHEBI:49883"/>
        <note>4Fe-4S-S-AdoMet</note>
    </ligand>
</feature>
<evidence type="ECO:0000256" key="10">
    <source>
        <dbReference type="HAMAP-Rule" id="MF_00660"/>
    </source>
</evidence>
<dbReference type="AlphaFoldDB" id="A0A017T8W2"/>
<reference evidence="13 14" key="1">
    <citation type="submission" date="2013-05" db="EMBL/GenBank/DDBJ databases">
        <title>Genome assembly of Chondromyces apiculatus DSM 436.</title>
        <authorList>
            <person name="Sharma G."/>
            <person name="Khatri I."/>
            <person name="Kaur C."/>
            <person name="Mayilraj S."/>
            <person name="Subramanian S."/>
        </authorList>
    </citation>
    <scope>NUCLEOTIDE SEQUENCE [LARGE SCALE GENOMIC DNA]</scope>
    <source>
        <strain evidence="13 14">DSM 436</strain>
    </source>
</reference>
<evidence type="ECO:0000256" key="11">
    <source>
        <dbReference type="SAM" id="MobiDB-lite"/>
    </source>
</evidence>
<evidence type="ECO:0000256" key="1">
    <source>
        <dbReference type="ARBA" id="ARBA00004886"/>
    </source>
</evidence>
<dbReference type="PROSITE" id="PS51918">
    <property type="entry name" value="RADICAL_SAM"/>
    <property type="match status" value="1"/>
</dbReference>
<evidence type="ECO:0000256" key="8">
    <source>
        <dbReference type="ARBA" id="ARBA00023004"/>
    </source>
</evidence>
<dbReference type="NCBIfam" id="TIGR04085">
    <property type="entry name" value="rSAM_more_4Fe4S"/>
    <property type="match status" value="1"/>
</dbReference>
<dbReference type="SFLD" id="SFLDF00280">
    <property type="entry name" value="coenzyme_PQQ_synthesis_protein"/>
    <property type="match status" value="1"/>
</dbReference>
<evidence type="ECO:0000256" key="5">
    <source>
        <dbReference type="ARBA" id="ARBA00022723"/>
    </source>
</evidence>
<dbReference type="Pfam" id="PF04055">
    <property type="entry name" value="Radical_SAM"/>
    <property type="match status" value="1"/>
</dbReference>
<evidence type="ECO:0000256" key="9">
    <source>
        <dbReference type="ARBA" id="ARBA00023014"/>
    </source>
</evidence>
<dbReference type="InterPro" id="IPR011843">
    <property type="entry name" value="PQQ_synth_PqqE_bac"/>
</dbReference>
<dbReference type="GO" id="GO:0048038">
    <property type="term" value="F:quinone binding"/>
    <property type="evidence" value="ECO:0007669"/>
    <property type="project" value="InterPro"/>
</dbReference>
<organism evidence="13 14">
    <name type="scientific">Chondromyces apiculatus DSM 436</name>
    <dbReference type="NCBI Taxonomy" id="1192034"/>
    <lineage>
        <taxon>Bacteria</taxon>
        <taxon>Pseudomonadati</taxon>
        <taxon>Myxococcota</taxon>
        <taxon>Polyangia</taxon>
        <taxon>Polyangiales</taxon>
        <taxon>Polyangiaceae</taxon>
        <taxon>Chondromyces</taxon>
    </lineage>
</organism>
<keyword evidence="3 10" id="KW-0004">4Fe-4S</keyword>
<comment type="function">
    <text evidence="10">Catalyzes the cross-linking of a glutamate residue and a tyrosine residue in the PqqA protein as part of the biosynthesis of pyrroloquinoline quinone (PQQ).</text>
</comment>
<dbReference type="NCBIfam" id="TIGR03859">
    <property type="entry name" value="PQQ_PqqD"/>
    <property type="match status" value="1"/>
</dbReference>
<keyword evidence="6 10" id="KW-0884">PQQ biosynthesis</keyword>
<dbReference type="InterPro" id="IPR050377">
    <property type="entry name" value="Radical_SAM_PqqE_MftC-like"/>
</dbReference>
<dbReference type="InterPro" id="IPR000385">
    <property type="entry name" value="MoaA_NifB_PqqE_Fe-S-bd_CS"/>
</dbReference>
<evidence type="ECO:0000256" key="3">
    <source>
        <dbReference type="ARBA" id="ARBA00022485"/>
    </source>
</evidence>